<dbReference type="EMBL" id="CP019948">
    <property type="protein sequence ID" value="ARN81293.1"/>
    <property type="molecule type" value="Genomic_DNA"/>
</dbReference>
<accession>A0A1W6MUL6</accession>
<dbReference type="CDD" id="cd05483">
    <property type="entry name" value="retropepsin_like_bacteria"/>
    <property type="match status" value="1"/>
</dbReference>
<name>A0A1W6MUL6_9HYPH</name>
<sequence length="365" mass="39714">MRLLSTIVAILGVALIWAKTDAYARSREHMGGAYSVDGLGLGDPVAPNSRAYKRYRCATSDQYIDAIYCKLREERDGAVQITTILHQFNNTVTYINRTITPAFFNITNIEDEIGRLSKRFGRPRQILQGAKGVMAIWGSIELRPVSPSARSILARGTSPRLGFLVDFLDNFQDSARSGLPIYQLAGGAGFVWVAGLGGGSHKSALRFFAADPAQMPRAPNPYDSQPNEGSAANRAPTEPGEAQMDLDGGVYVVPVRFNDAITLNAVVDSGASEVFVPADVVMTLVRTGTIAEEDFLGSQTYRLADGSEVPSQRFRLKSLKVGDITIENVTASITDVKATILLGQSFLGRFPSWSIDNKRHVLILR</sequence>
<proteinExistence type="predicted"/>
<dbReference type="STRING" id="655015.B1812_09605"/>
<evidence type="ECO:0000313" key="2">
    <source>
        <dbReference type="EMBL" id="ARN81293.1"/>
    </source>
</evidence>
<organism evidence="2 3">
    <name type="scientific">Methylocystis bryophila</name>
    <dbReference type="NCBI Taxonomy" id="655015"/>
    <lineage>
        <taxon>Bacteria</taxon>
        <taxon>Pseudomonadati</taxon>
        <taxon>Pseudomonadota</taxon>
        <taxon>Alphaproteobacteria</taxon>
        <taxon>Hyphomicrobiales</taxon>
        <taxon>Methylocystaceae</taxon>
        <taxon>Methylocystis</taxon>
    </lineage>
</organism>
<dbReference type="Proteomes" id="UP000193978">
    <property type="component" value="Chromosome"/>
</dbReference>
<reference evidence="2 3" key="1">
    <citation type="submission" date="2017-02" db="EMBL/GenBank/DDBJ databases">
        <authorList>
            <person name="Peterson S.W."/>
        </authorList>
    </citation>
    <scope>NUCLEOTIDE SEQUENCE [LARGE SCALE GENOMIC DNA]</scope>
    <source>
        <strain evidence="2 3">S285</strain>
    </source>
</reference>
<dbReference type="AlphaFoldDB" id="A0A1W6MUL6"/>
<gene>
    <name evidence="2" type="ORF">B1812_09605</name>
</gene>
<feature type="region of interest" description="Disordered" evidence="1">
    <location>
        <begin position="216"/>
        <end position="243"/>
    </location>
</feature>
<dbReference type="InterPro" id="IPR034122">
    <property type="entry name" value="Retropepsin-like_bacterial"/>
</dbReference>
<protein>
    <recommendedName>
        <fullName evidence="4">Peptidase A2 domain-containing protein</fullName>
    </recommendedName>
</protein>
<dbReference type="InterPro" id="IPR021109">
    <property type="entry name" value="Peptidase_aspartic_dom_sf"/>
</dbReference>
<evidence type="ECO:0000256" key="1">
    <source>
        <dbReference type="SAM" id="MobiDB-lite"/>
    </source>
</evidence>
<evidence type="ECO:0008006" key="4">
    <source>
        <dbReference type="Google" id="ProtNLM"/>
    </source>
</evidence>
<dbReference type="Gene3D" id="2.40.70.10">
    <property type="entry name" value="Acid Proteases"/>
    <property type="match status" value="1"/>
</dbReference>
<keyword evidence="3" id="KW-1185">Reference proteome</keyword>
<dbReference type="Pfam" id="PF13650">
    <property type="entry name" value="Asp_protease_2"/>
    <property type="match status" value="1"/>
</dbReference>
<evidence type="ECO:0000313" key="3">
    <source>
        <dbReference type="Proteomes" id="UP000193978"/>
    </source>
</evidence>
<dbReference type="KEGG" id="mbry:B1812_09605"/>